<evidence type="ECO:0000313" key="2">
    <source>
        <dbReference type="EMBL" id="MCK9875513.1"/>
    </source>
</evidence>
<feature type="compositionally biased region" description="Low complexity" evidence="1">
    <location>
        <begin position="7"/>
        <end position="37"/>
    </location>
</feature>
<feature type="region of interest" description="Disordered" evidence="1">
    <location>
        <begin position="83"/>
        <end position="110"/>
    </location>
</feature>
<evidence type="ECO:0000256" key="1">
    <source>
        <dbReference type="SAM" id="MobiDB-lite"/>
    </source>
</evidence>
<reference evidence="2 3" key="1">
    <citation type="submission" date="2022-04" db="EMBL/GenBank/DDBJ databases">
        <title>Genome diversity in the genus Frankia.</title>
        <authorList>
            <person name="Carlos-Shanley C."/>
            <person name="Hahn D."/>
        </authorList>
    </citation>
    <scope>NUCLEOTIDE SEQUENCE [LARGE SCALE GENOMIC DNA]</scope>
    <source>
        <strain evidence="2 3">Ag45/Mut15</strain>
    </source>
</reference>
<feature type="region of interest" description="Disordered" evidence="1">
    <location>
        <begin position="1"/>
        <end position="43"/>
    </location>
</feature>
<dbReference type="PANTHER" id="PTHR30634">
    <property type="entry name" value="OUTER MEMBRANE LOLAB LIPOPROTEIN INSERTION APPARATUS"/>
    <property type="match status" value="1"/>
</dbReference>
<dbReference type="PANTHER" id="PTHR30634:SF16">
    <property type="entry name" value="OUTER-MEMBRANE LIPOPROTEIN LOLB"/>
    <property type="match status" value="1"/>
</dbReference>
<dbReference type="Pfam" id="PF05762">
    <property type="entry name" value="VWA_CoxE"/>
    <property type="match status" value="1"/>
</dbReference>
<dbReference type="InterPro" id="IPR050458">
    <property type="entry name" value="LolB"/>
</dbReference>
<dbReference type="Gene3D" id="3.40.50.410">
    <property type="entry name" value="von Willebrand factor, type A domain"/>
    <property type="match status" value="1"/>
</dbReference>
<dbReference type="InterPro" id="IPR036465">
    <property type="entry name" value="vWFA_dom_sf"/>
</dbReference>
<organism evidence="2 3">
    <name type="scientific">Frankia umida</name>
    <dbReference type="NCBI Taxonomy" id="573489"/>
    <lineage>
        <taxon>Bacteria</taxon>
        <taxon>Bacillati</taxon>
        <taxon>Actinomycetota</taxon>
        <taxon>Actinomycetes</taxon>
        <taxon>Frankiales</taxon>
        <taxon>Frankiaceae</taxon>
        <taxon>Frankia</taxon>
    </lineage>
</organism>
<name>A0ABT0JVF0_9ACTN</name>
<keyword evidence="3" id="KW-1185">Reference proteome</keyword>
<comment type="caution">
    <text evidence="2">The sequence shown here is derived from an EMBL/GenBank/DDBJ whole genome shotgun (WGS) entry which is preliminary data.</text>
</comment>
<sequence>MPPDQPTPTATAAPTPTPTTPDQGTTATASTPATAAGVAGGEDERLRRWRLVLGTPAASMVQGAHGLSQRDVEIDTALAALYDTDQDGNGSGTGSAGRGTRQRRSAGLGGSAPAVARWLGDIRDYFPSSVVQVLQRDAVTRLGITRMLLEPELLAAAEPDVHLVGTLLSLRSALPERTRQTAREVVRKVVEEIERRLEHSLRSAVLGALDRAQRTRTPRLADVDWNATILANLRNYQPDQRTVIVDRLIGHQRARRSAALRDVILLIDQSGSMASSVVHAGVLGASLASLRAVNTSLVVFDTSVVDLTDQLDDPVDVLFGVQLGGGTDIDRAVGYGASLVRRPSDTVLFLISDLIEGGDQSSLIARLRGLVDSGVTVIVLLALCDDGTPAYSHTLAATCAELGAPAFACTPDRFPELLATALRREDVGRWAALHGLTLV</sequence>
<dbReference type="Proteomes" id="UP001201873">
    <property type="component" value="Unassembled WGS sequence"/>
</dbReference>
<evidence type="ECO:0000313" key="3">
    <source>
        <dbReference type="Proteomes" id="UP001201873"/>
    </source>
</evidence>
<gene>
    <name evidence="2" type="ORF">MXD59_06950</name>
</gene>
<accession>A0ABT0JVF0</accession>
<protein>
    <submittedName>
        <fullName evidence="2">VWA domain-containing protein</fullName>
    </submittedName>
</protein>
<dbReference type="SUPFAM" id="SSF53300">
    <property type="entry name" value="vWA-like"/>
    <property type="match status" value="1"/>
</dbReference>
<dbReference type="EMBL" id="JALKFT010000005">
    <property type="protein sequence ID" value="MCK9875513.1"/>
    <property type="molecule type" value="Genomic_DNA"/>
</dbReference>
<dbReference type="RefSeq" id="WP_248823954.1">
    <property type="nucleotide sequence ID" value="NZ_JALKFT010000005.1"/>
</dbReference>
<proteinExistence type="predicted"/>
<dbReference type="InterPro" id="IPR008912">
    <property type="entry name" value="Uncharacterised_CoxE"/>
</dbReference>